<organism evidence="1 2">
    <name type="scientific">Macrolepiota fuliginosa MF-IS2</name>
    <dbReference type="NCBI Taxonomy" id="1400762"/>
    <lineage>
        <taxon>Eukaryota</taxon>
        <taxon>Fungi</taxon>
        <taxon>Dikarya</taxon>
        <taxon>Basidiomycota</taxon>
        <taxon>Agaricomycotina</taxon>
        <taxon>Agaricomycetes</taxon>
        <taxon>Agaricomycetidae</taxon>
        <taxon>Agaricales</taxon>
        <taxon>Agaricineae</taxon>
        <taxon>Agaricaceae</taxon>
        <taxon>Macrolepiota</taxon>
    </lineage>
</organism>
<dbReference type="AlphaFoldDB" id="A0A9P5X796"/>
<feature type="non-terminal residue" evidence="1">
    <location>
        <position position="142"/>
    </location>
</feature>
<protein>
    <submittedName>
        <fullName evidence="1">Uncharacterized protein</fullName>
    </submittedName>
</protein>
<dbReference type="PANTHER" id="PTHR35043:SF8">
    <property type="entry name" value="DUF4220 DOMAIN-CONTAINING PROTEIN"/>
    <property type="match status" value="1"/>
</dbReference>
<accession>A0A9P5X796</accession>
<name>A0A9P5X796_9AGAR</name>
<sequence length="142" mass="16778">MLYAALGPEFIMVWALRQRIGAARHVEEYNKSAHWTLTHGFLLEMRGIAKYEDGRFVGFVREVDELSEPFDLPEDEIIDKSKGDFLTKLLVILQTTWFMFQCLARWTTHLPVTELEIVTLAFTFLNILTYSFWWYKPQNVRV</sequence>
<evidence type="ECO:0000313" key="2">
    <source>
        <dbReference type="Proteomes" id="UP000807342"/>
    </source>
</evidence>
<proteinExistence type="predicted"/>
<dbReference type="EMBL" id="MU151281">
    <property type="protein sequence ID" value="KAF9445783.1"/>
    <property type="molecule type" value="Genomic_DNA"/>
</dbReference>
<dbReference type="PANTHER" id="PTHR35043">
    <property type="entry name" value="TRANSCRIPTION FACTOR DOMAIN-CONTAINING PROTEIN"/>
    <property type="match status" value="1"/>
</dbReference>
<gene>
    <name evidence="1" type="ORF">P691DRAFT_709749</name>
</gene>
<dbReference type="Proteomes" id="UP000807342">
    <property type="component" value="Unassembled WGS sequence"/>
</dbReference>
<reference evidence="1" key="1">
    <citation type="submission" date="2020-11" db="EMBL/GenBank/DDBJ databases">
        <authorList>
            <consortium name="DOE Joint Genome Institute"/>
            <person name="Ahrendt S."/>
            <person name="Riley R."/>
            <person name="Andreopoulos W."/>
            <person name="Labutti K."/>
            <person name="Pangilinan J."/>
            <person name="Ruiz-Duenas F.J."/>
            <person name="Barrasa J.M."/>
            <person name="Sanchez-Garcia M."/>
            <person name="Camarero S."/>
            <person name="Miyauchi S."/>
            <person name="Serrano A."/>
            <person name="Linde D."/>
            <person name="Babiker R."/>
            <person name="Drula E."/>
            <person name="Ayuso-Fernandez I."/>
            <person name="Pacheco R."/>
            <person name="Padilla G."/>
            <person name="Ferreira P."/>
            <person name="Barriuso J."/>
            <person name="Kellner H."/>
            <person name="Castanera R."/>
            <person name="Alfaro M."/>
            <person name="Ramirez L."/>
            <person name="Pisabarro A.G."/>
            <person name="Kuo A."/>
            <person name="Tritt A."/>
            <person name="Lipzen A."/>
            <person name="He G."/>
            <person name="Yan M."/>
            <person name="Ng V."/>
            <person name="Cullen D."/>
            <person name="Martin F."/>
            <person name="Rosso M.-N."/>
            <person name="Henrissat B."/>
            <person name="Hibbett D."/>
            <person name="Martinez A.T."/>
            <person name="Grigoriev I.V."/>
        </authorList>
    </citation>
    <scope>NUCLEOTIDE SEQUENCE</scope>
    <source>
        <strain evidence="1">MF-IS2</strain>
    </source>
</reference>
<evidence type="ECO:0000313" key="1">
    <source>
        <dbReference type="EMBL" id="KAF9445783.1"/>
    </source>
</evidence>
<comment type="caution">
    <text evidence="1">The sequence shown here is derived from an EMBL/GenBank/DDBJ whole genome shotgun (WGS) entry which is preliminary data.</text>
</comment>
<keyword evidence="2" id="KW-1185">Reference proteome</keyword>
<dbReference type="OrthoDB" id="3029001at2759"/>